<gene>
    <name evidence="2" type="ORF">QYF61_012133</name>
</gene>
<dbReference type="EMBL" id="JAUNZN010000003">
    <property type="protein sequence ID" value="KAK4824219.1"/>
    <property type="molecule type" value="Genomic_DNA"/>
</dbReference>
<protein>
    <submittedName>
        <fullName evidence="2">Uncharacterized protein</fullName>
    </submittedName>
</protein>
<feature type="region of interest" description="Disordered" evidence="1">
    <location>
        <begin position="279"/>
        <end position="299"/>
    </location>
</feature>
<organism evidence="2 3">
    <name type="scientific">Mycteria americana</name>
    <name type="common">Wood stork</name>
    <dbReference type="NCBI Taxonomy" id="33587"/>
    <lineage>
        <taxon>Eukaryota</taxon>
        <taxon>Metazoa</taxon>
        <taxon>Chordata</taxon>
        <taxon>Craniata</taxon>
        <taxon>Vertebrata</taxon>
        <taxon>Euteleostomi</taxon>
        <taxon>Archelosauria</taxon>
        <taxon>Archosauria</taxon>
        <taxon>Dinosauria</taxon>
        <taxon>Saurischia</taxon>
        <taxon>Theropoda</taxon>
        <taxon>Coelurosauria</taxon>
        <taxon>Aves</taxon>
        <taxon>Neognathae</taxon>
        <taxon>Neoaves</taxon>
        <taxon>Aequornithes</taxon>
        <taxon>Ciconiiformes</taxon>
        <taxon>Ciconiidae</taxon>
        <taxon>Mycteria</taxon>
    </lineage>
</organism>
<sequence length="338" mass="37396">MPTGLRTIEWALAVVESDEVSPQPPFLQAQQPQVPQPLPISLVLQTLPQLRCPSLDTLQPLHVSLGVRGPTLNTAFEVRIHAPLGSSSAAGSPGWRWVEQSRARRLRVCWQPSPGSRIWGRGNCPHVSGLLKAAGKWRGEAHWSMDLAARCLLASPTANIQFSMSQHSLLAAAKANYVLDCISKSMDSRPREGIISLCLALRGLHPESCVQFLAPQYKKDIKALIKSPSSPGGFGFEAILIYTLQEAIHDAAFSGTIWEMREERPETWLVPDPALQLGKEDVGRAPSPAEAREASWPTSSRHIMRQREADGRAFRGGKMSPKEQDDSHCNIQRFLWKR</sequence>
<keyword evidence="3" id="KW-1185">Reference proteome</keyword>
<name>A0AAN7NCE3_MYCAM</name>
<dbReference type="Proteomes" id="UP001333110">
    <property type="component" value="Unassembled WGS sequence"/>
</dbReference>
<comment type="caution">
    <text evidence="2">The sequence shown here is derived from an EMBL/GenBank/DDBJ whole genome shotgun (WGS) entry which is preliminary data.</text>
</comment>
<reference evidence="2 3" key="1">
    <citation type="journal article" date="2023" name="J. Hered.">
        <title>Chromosome-level genome of the wood stork (Mycteria americana) provides insight into avian chromosome evolution.</title>
        <authorList>
            <person name="Flamio R. Jr."/>
            <person name="Ramstad K.M."/>
        </authorList>
    </citation>
    <scope>NUCLEOTIDE SEQUENCE [LARGE SCALE GENOMIC DNA]</scope>
    <source>
        <strain evidence="2">JAX WOST 10</strain>
    </source>
</reference>
<proteinExistence type="predicted"/>
<evidence type="ECO:0000313" key="3">
    <source>
        <dbReference type="Proteomes" id="UP001333110"/>
    </source>
</evidence>
<evidence type="ECO:0000313" key="2">
    <source>
        <dbReference type="EMBL" id="KAK4824219.1"/>
    </source>
</evidence>
<dbReference type="AlphaFoldDB" id="A0AAN7NCE3"/>
<evidence type="ECO:0000256" key="1">
    <source>
        <dbReference type="SAM" id="MobiDB-lite"/>
    </source>
</evidence>
<accession>A0AAN7NCE3</accession>